<name>A0A2G3DUN0_9FIRM</name>
<comment type="caution">
    <text evidence="11">The sequence shown here is derived from an EMBL/GenBank/DDBJ whole genome shotgun (WGS) entry which is preliminary data.</text>
</comment>
<evidence type="ECO:0000313" key="12">
    <source>
        <dbReference type="Proteomes" id="UP000225889"/>
    </source>
</evidence>
<dbReference type="InterPro" id="IPR051535">
    <property type="entry name" value="Siderophore_ABC-ATPase"/>
</dbReference>
<dbReference type="SMART" id="SM00382">
    <property type="entry name" value="AAA"/>
    <property type="match status" value="1"/>
</dbReference>
<evidence type="ECO:0000256" key="3">
    <source>
        <dbReference type="ARBA" id="ARBA00022475"/>
    </source>
</evidence>
<dbReference type="PANTHER" id="PTHR42771:SF2">
    <property type="entry name" value="IRON(3+)-HYDROXAMATE IMPORT ATP-BINDING PROTEIN FHUC"/>
    <property type="match status" value="1"/>
</dbReference>
<dbReference type="GO" id="GO:0006826">
    <property type="term" value="P:iron ion transport"/>
    <property type="evidence" value="ECO:0007669"/>
    <property type="project" value="UniProtKB-KW"/>
</dbReference>
<keyword evidence="4" id="KW-0410">Iron transport</keyword>
<dbReference type="Pfam" id="PF00005">
    <property type="entry name" value="ABC_tran"/>
    <property type="match status" value="1"/>
</dbReference>
<dbReference type="InterPro" id="IPR017871">
    <property type="entry name" value="ABC_transporter-like_CS"/>
</dbReference>
<dbReference type="GO" id="GO:0005524">
    <property type="term" value="F:ATP binding"/>
    <property type="evidence" value="ECO:0007669"/>
    <property type="project" value="UniProtKB-KW"/>
</dbReference>
<dbReference type="RefSeq" id="WP_099392173.1">
    <property type="nucleotide sequence ID" value="NZ_PDYF01000017.1"/>
</dbReference>
<dbReference type="InterPro" id="IPR003439">
    <property type="entry name" value="ABC_transporter-like_ATP-bd"/>
</dbReference>
<evidence type="ECO:0000256" key="7">
    <source>
        <dbReference type="ARBA" id="ARBA00023004"/>
    </source>
</evidence>
<dbReference type="AlphaFoldDB" id="A0A2G3DUN0"/>
<accession>A0A2G3DUN0</accession>
<evidence type="ECO:0000256" key="8">
    <source>
        <dbReference type="ARBA" id="ARBA00023065"/>
    </source>
</evidence>
<evidence type="ECO:0000256" key="1">
    <source>
        <dbReference type="ARBA" id="ARBA00004202"/>
    </source>
</evidence>
<keyword evidence="9" id="KW-0472">Membrane</keyword>
<dbReference type="GO" id="GO:0005886">
    <property type="term" value="C:plasma membrane"/>
    <property type="evidence" value="ECO:0007669"/>
    <property type="project" value="UniProtKB-SubCell"/>
</dbReference>
<keyword evidence="8" id="KW-0406">Ion transport</keyword>
<evidence type="ECO:0000256" key="6">
    <source>
        <dbReference type="ARBA" id="ARBA00022840"/>
    </source>
</evidence>
<evidence type="ECO:0000256" key="5">
    <source>
        <dbReference type="ARBA" id="ARBA00022741"/>
    </source>
</evidence>
<dbReference type="EMBL" id="PDYF01000017">
    <property type="protein sequence ID" value="PHU34590.1"/>
    <property type="molecule type" value="Genomic_DNA"/>
</dbReference>
<feature type="domain" description="ABC transporter" evidence="10">
    <location>
        <begin position="6"/>
        <end position="242"/>
    </location>
</feature>
<evidence type="ECO:0000259" key="10">
    <source>
        <dbReference type="PROSITE" id="PS50893"/>
    </source>
</evidence>
<dbReference type="PROSITE" id="PS50893">
    <property type="entry name" value="ABC_TRANSPORTER_2"/>
    <property type="match status" value="1"/>
</dbReference>
<evidence type="ECO:0000256" key="4">
    <source>
        <dbReference type="ARBA" id="ARBA00022496"/>
    </source>
</evidence>
<keyword evidence="2" id="KW-0813">Transport</keyword>
<dbReference type="InterPro" id="IPR027417">
    <property type="entry name" value="P-loop_NTPase"/>
</dbReference>
<keyword evidence="5" id="KW-0547">Nucleotide-binding</keyword>
<reference evidence="11 12" key="2">
    <citation type="submission" date="2017-10" db="EMBL/GenBank/DDBJ databases">
        <authorList>
            <person name="Banno H."/>
            <person name="Chua N.-H."/>
        </authorList>
    </citation>
    <scope>NUCLEOTIDE SEQUENCE [LARGE SCALE GENOMIC DNA]</scope>
    <source>
        <strain evidence="11 12">JK626</strain>
    </source>
</reference>
<keyword evidence="3" id="KW-1003">Cell membrane</keyword>
<evidence type="ECO:0000256" key="9">
    <source>
        <dbReference type="ARBA" id="ARBA00023136"/>
    </source>
</evidence>
<protein>
    <submittedName>
        <fullName evidence="11">Cobalamin/Fe(3+)-siderophore ABC transporter ATP-binding protein</fullName>
    </submittedName>
</protein>
<dbReference type="FunFam" id="3.40.50.300:FF:000134">
    <property type="entry name" value="Iron-enterobactin ABC transporter ATP-binding protein"/>
    <property type="match status" value="1"/>
</dbReference>
<gene>
    <name evidence="11" type="ORF">CSX01_09235</name>
</gene>
<dbReference type="Gene3D" id="3.40.50.300">
    <property type="entry name" value="P-loop containing nucleotide triphosphate hydrolases"/>
    <property type="match status" value="1"/>
</dbReference>
<dbReference type="CDD" id="cd03214">
    <property type="entry name" value="ABC_Iron-Siderophores_B12_Hemin"/>
    <property type="match status" value="1"/>
</dbReference>
<evidence type="ECO:0000313" key="11">
    <source>
        <dbReference type="EMBL" id="PHU34590.1"/>
    </source>
</evidence>
<dbReference type="PANTHER" id="PTHR42771">
    <property type="entry name" value="IRON(3+)-HYDROXAMATE IMPORT ATP-BINDING PROTEIN FHUC"/>
    <property type="match status" value="1"/>
</dbReference>
<dbReference type="GO" id="GO:0016887">
    <property type="term" value="F:ATP hydrolysis activity"/>
    <property type="evidence" value="ECO:0007669"/>
    <property type="project" value="InterPro"/>
</dbReference>
<keyword evidence="7" id="KW-0408">Iron</keyword>
<comment type="subcellular location">
    <subcellularLocation>
        <location evidence="1">Cell membrane</location>
        <topology evidence="1">Peripheral membrane protein</topology>
    </subcellularLocation>
</comment>
<evidence type="ECO:0000256" key="2">
    <source>
        <dbReference type="ARBA" id="ARBA00022448"/>
    </source>
</evidence>
<keyword evidence="6 11" id="KW-0067">ATP-binding</keyword>
<organism evidence="11 12">
    <name type="scientific">Pseudobutyrivibrio ruminis</name>
    <dbReference type="NCBI Taxonomy" id="46206"/>
    <lineage>
        <taxon>Bacteria</taxon>
        <taxon>Bacillati</taxon>
        <taxon>Bacillota</taxon>
        <taxon>Clostridia</taxon>
        <taxon>Lachnospirales</taxon>
        <taxon>Lachnospiraceae</taxon>
        <taxon>Pseudobutyrivibrio</taxon>
    </lineage>
</organism>
<proteinExistence type="predicted"/>
<reference evidence="11 12" key="1">
    <citation type="submission" date="2017-10" db="EMBL/GenBank/DDBJ databases">
        <title>Resolving the taxonomy of Roseburia spp., Eubacterium rectale and Agathobacter spp. through phylogenomic analysis.</title>
        <authorList>
            <person name="Sheridan P.O."/>
            <person name="Walker A.W."/>
            <person name="Duncan S.H."/>
            <person name="Scott K.P."/>
            <person name="Toole P.W.O."/>
            <person name="Luis P."/>
            <person name="Flint H.J."/>
        </authorList>
    </citation>
    <scope>NUCLEOTIDE SEQUENCE [LARGE SCALE GENOMIC DNA]</scope>
    <source>
        <strain evidence="11 12">JK626</strain>
    </source>
</reference>
<dbReference type="Proteomes" id="UP000225889">
    <property type="component" value="Unassembled WGS sequence"/>
</dbReference>
<dbReference type="SUPFAM" id="SSF52540">
    <property type="entry name" value="P-loop containing nucleoside triphosphate hydrolases"/>
    <property type="match status" value="1"/>
</dbReference>
<dbReference type="PROSITE" id="PS00211">
    <property type="entry name" value="ABC_TRANSPORTER_1"/>
    <property type="match status" value="1"/>
</dbReference>
<sequence length="267" mass="29286">MSSNTLIAKDVMAGYGQKNILQSVNIHIPENKISVILGSNGSGKSTMLKTFCRLMAPSAGVITLDGTPLAQIKSKDIAKSIGLLPQTSIAPEGIKVAELVSRGRYPHRQFMTGLTQEDYKAIEEAMEAMKITELADRSIEELSGGQRQRVFIALALAQETDILFLDEPTTYLDIAYQIEILDLLKELNKKRGTTIVMVLHDINLSTKYADYLFAMKDGKLIKQGTPSEIITDDTIKEIYGIDSVIIPDPISNSPLVIPVSAHDNYSS</sequence>
<dbReference type="InterPro" id="IPR003593">
    <property type="entry name" value="AAA+_ATPase"/>
</dbReference>